<dbReference type="Proteomes" id="UP000305067">
    <property type="component" value="Unassembled WGS sequence"/>
</dbReference>
<dbReference type="InterPro" id="IPR019560">
    <property type="entry name" value="Mitochondrial_18_kDa_protein"/>
</dbReference>
<evidence type="ECO:0000256" key="2">
    <source>
        <dbReference type="ARBA" id="ARBA00017835"/>
    </source>
</evidence>
<dbReference type="OrthoDB" id="424969at2759"/>
<dbReference type="GO" id="GO:0005739">
    <property type="term" value="C:mitochondrion"/>
    <property type="evidence" value="ECO:0007669"/>
    <property type="project" value="TreeGrafter"/>
</dbReference>
<accession>A0A5C3QUE9</accession>
<evidence type="ECO:0000256" key="3">
    <source>
        <dbReference type="ARBA" id="ARBA00029631"/>
    </source>
</evidence>
<sequence>MDTTEYVEEYVDELADKDVDSVDSNVRFAAYGARLRTALRAGSRYIAYTSDIGESFRPLVKPWVVSASYGVSWIYLTGDVAYESYKAHRQGPSPLEALHFSENTRIALAAAERATFQSIASMGLPALTIHTAVKQAKKAFVNVKNPTVKAWGPTTVGLAILPALPFMFDHPVETATASVFDFIKVKLIDWDEKKGSKGKGDEL</sequence>
<name>A0A5C3QUE9_9AGAR</name>
<reference evidence="4 5" key="1">
    <citation type="journal article" date="2019" name="Nat. Ecol. Evol.">
        <title>Megaphylogeny resolves global patterns of mushroom evolution.</title>
        <authorList>
            <person name="Varga T."/>
            <person name="Krizsan K."/>
            <person name="Foldi C."/>
            <person name="Dima B."/>
            <person name="Sanchez-Garcia M."/>
            <person name="Sanchez-Ramirez S."/>
            <person name="Szollosi G.J."/>
            <person name="Szarkandi J.G."/>
            <person name="Papp V."/>
            <person name="Albert L."/>
            <person name="Andreopoulos W."/>
            <person name="Angelini C."/>
            <person name="Antonin V."/>
            <person name="Barry K.W."/>
            <person name="Bougher N.L."/>
            <person name="Buchanan P."/>
            <person name="Buyck B."/>
            <person name="Bense V."/>
            <person name="Catcheside P."/>
            <person name="Chovatia M."/>
            <person name="Cooper J."/>
            <person name="Damon W."/>
            <person name="Desjardin D."/>
            <person name="Finy P."/>
            <person name="Geml J."/>
            <person name="Haridas S."/>
            <person name="Hughes K."/>
            <person name="Justo A."/>
            <person name="Karasinski D."/>
            <person name="Kautmanova I."/>
            <person name="Kiss B."/>
            <person name="Kocsube S."/>
            <person name="Kotiranta H."/>
            <person name="LaButti K.M."/>
            <person name="Lechner B.E."/>
            <person name="Liimatainen K."/>
            <person name="Lipzen A."/>
            <person name="Lukacs Z."/>
            <person name="Mihaltcheva S."/>
            <person name="Morgado L.N."/>
            <person name="Niskanen T."/>
            <person name="Noordeloos M.E."/>
            <person name="Ohm R.A."/>
            <person name="Ortiz-Santana B."/>
            <person name="Ovrebo C."/>
            <person name="Racz N."/>
            <person name="Riley R."/>
            <person name="Savchenko A."/>
            <person name="Shiryaev A."/>
            <person name="Soop K."/>
            <person name="Spirin V."/>
            <person name="Szebenyi C."/>
            <person name="Tomsovsky M."/>
            <person name="Tulloss R.E."/>
            <person name="Uehling J."/>
            <person name="Grigoriev I.V."/>
            <person name="Vagvolgyi C."/>
            <person name="Papp T."/>
            <person name="Martin F.M."/>
            <person name="Miettinen O."/>
            <person name="Hibbett D.S."/>
            <person name="Nagy L.G."/>
        </authorList>
    </citation>
    <scope>NUCLEOTIDE SEQUENCE [LARGE SCALE GENOMIC DNA]</scope>
    <source>
        <strain evidence="4 5">CBS 309.79</strain>
    </source>
</reference>
<dbReference type="PANTHER" id="PTHR11001">
    <property type="entry name" value="MITOCHONDRIAL FISSION PROCESS PROTEIN 1"/>
    <property type="match status" value="1"/>
</dbReference>
<evidence type="ECO:0000256" key="1">
    <source>
        <dbReference type="ARBA" id="ARBA00009224"/>
    </source>
</evidence>
<dbReference type="EMBL" id="ML178816">
    <property type="protein sequence ID" value="TFL05633.1"/>
    <property type="molecule type" value="Genomic_DNA"/>
</dbReference>
<dbReference type="GO" id="GO:0000266">
    <property type="term" value="P:mitochondrial fission"/>
    <property type="evidence" value="ECO:0007669"/>
    <property type="project" value="TreeGrafter"/>
</dbReference>
<proteinExistence type="inferred from homology"/>
<protein>
    <recommendedName>
        <fullName evidence="2">Mitochondrial fission process protein 1</fullName>
    </recommendedName>
    <alternativeName>
        <fullName evidence="3">Mitochondrial 18 kDa protein</fullName>
    </alternativeName>
</protein>
<organism evidence="4 5">
    <name type="scientific">Pterulicium gracile</name>
    <dbReference type="NCBI Taxonomy" id="1884261"/>
    <lineage>
        <taxon>Eukaryota</taxon>
        <taxon>Fungi</taxon>
        <taxon>Dikarya</taxon>
        <taxon>Basidiomycota</taxon>
        <taxon>Agaricomycotina</taxon>
        <taxon>Agaricomycetes</taxon>
        <taxon>Agaricomycetidae</taxon>
        <taxon>Agaricales</taxon>
        <taxon>Pleurotineae</taxon>
        <taxon>Pterulaceae</taxon>
        <taxon>Pterulicium</taxon>
    </lineage>
</organism>
<dbReference type="AlphaFoldDB" id="A0A5C3QUE9"/>
<gene>
    <name evidence="4" type="ORF">BDV98DRAFT_227528</name>
</gene>
<dbReference type="PANTHER" id="PTHR11001:SF2">
    <property type="entry name" value="MITOCHONDRIAL FISSION PROCESS PROTEIN 1"/>
    <property type="match status" value="1"/>
</dbReference>
<evidence type="ECO:0000313" key="5">
    <source>
        <dbReference type="Proteomes" id="UP000305067"/>
    </source>
</evidence>
<keyword evidence="5" id="KW-1185">Reference proteome</keyword>
<comment type="similarity">
    <text evidence="1">Belongs to the MTFP1 family.</text>
</comment>
<evidence type="ECO:0000313" key="4">
    <source>
        <dbReference type="EMBL" id="TFL05633.1"/>
    </source>
</evidence>
<dbReference type="Pfam" id="PF10558">
    <property type="entry name" value="MTP18"/>
    <property type="match status" value="1"/>
</dbReference>